<name>A0ABZ0UQV9_9RICK</name>
<dbReference type="EMBL" id="CP110343">
    <property type="protein sequence ID" value="WPX98089.1"/>
    <property type="molecule type" value="Genomic_DNA"/>
</dbReference>
<dbReference type="RefSeq" id="WP_323722065.1">
    <property type="nucleotide sequence ID" value="NZ_CP110343.1"/>
</dbReference>
<dbReference type="Proteomes" id="UP001325140">
    <property type="component" value="Chromosome"/>
</dbReference>
<evidence type="ECO:0000313" key="2">
    <source>
        <dbReference type="Proteomes" id="UP001325140"/>
    </source>
</evidence>
<organism evidence="1 2">
    <name type="scientific">Candidatus Fokinia crypta</name>
    <dbReference type="NCBI Taxonomy" id="1920990"/>
    <lineage>
        <taxon>Bacteria</taxon>
        <taxon>Pseudomonadati</taxon>
        <taxon>Pseudomonadota</taxon>
        <taxon>Alphaproteobacteria</taxon>
        <taxon>Rickettsiales</taxon>
        <taxon>Candidatus Midichloriaceae</taxon>
        <taxon>Candidatus Fokinia</taxon>
    </lineage>
</organism>
<keyword evidence="2" id="KW-1185">Reference proteome</keyword>
<gene>
    <name evidence="1" type="ORF">Fokcrypt_00622</name>
</gene>
<protein>
    <submittedName>
        <fullName evidence="1">Uncharacterized protein</fullName>
    </submittedName>
</protein>
<proteinExistence type="predicted"/>
<sequence length="699" mass="82009">MKLQIIECLRDIRKKYEGYNLCFISDYPIDSDELFHTIATQKLLYCNSVSFISCYDFLSDVKTKVLSNTYEIHYQKISLILNSSNTTPIISIQDAILATALYHVLHNLVYTSNNAYSKLALYENNDEFKTFIETICDIQNVDSPWKRLKSIENCIIVTVEPINDKCLLKKFSKYHIKSEPINELKHQNIESIPFENLEYEQLNEKHLYVISNDARYINLIIAKLYQNPPIPSYEQPTFFETLNKMSYILSSLEKNECLHSKLTAILFASNIHKSLILKLLNIIQKKDFSSITDITNFLQNDATLAEEFDIQRVVKITEIIARLYDSLENELIETFNTTLQLANALNENDTISFKSYRPIVKMLSIISQFIDCKLIKLQEFINILRIVNTPTIIHYKNISFFSIYYFLKIANIDKDSIIYFPLNKNTETAQSSTEKSNIAQLILNKAHQNKCIIDESSTAPHSSQETHIKTRNAFRLKTPSFLSPNTFFDLVYYPENYYLRLYSNKNVELSSHSLNRKKLEKVCESSLFDENLNKEKKELINFLELHIPQISENIKSYNTEILHNNHNIKLQAKISELTVQDNKVKFTHFSKSQPLFLNKNSYASENYKENCDYKLLLKVVVGYSNQLGAELDDIVIVKSFSIKNSINKYYIKNDEVYLSYRKSLEVLKNVLIFYEDKELNLDYERYIKYFLFHRRTRKW</sequence>
<accession>A0ABZ0UQV9</accession>
<reference evidence="1" key="1">
    <citation type="submission" date="2022-10" db="EMBL/GenBank/DDBJ databases">
        <title>Host association and intracellularity evolved multiple times independently in the Rickettsiales.</title>
        <authorList>
            <person name="Castelli M."/>
            <person name="Nardi T."/>
            <person name="Gammuto L."/>
            <person name="Bellinzona G."/>
            <person name="Sabaneyeva E."/>
            <person name="Potekhin A."/>
            <person name="Serra V."/>
            <person name="Petroni G."/>
            <person name="Sassera D."/>
        </authorList>
    </citation>
    <scope>NUCLEOTIDE SEQUENCE [LARGE SCALE GENOMIC DNA]</scope>
    <source>
        <strain evidence="1">US_Bl 11III1</strain>
    </source>
</reference>
<evidence type="ECO:0000313" key="1">
    <source>
        <dbReference type="EMBL" id="WPX98089.1"/>
    </source>
</evidence>